<dbReference type="NCBIfam" id="TIGR01865">
    <property type="entry name" value="cas_Csn1"/>
    <property type="match status" value="1"/>
</dbReference>
<reference evidence="1" key="2">
    <citation type="journal article" date="2011" name="Microb. Ecol.">
        <title>Taxonomic and Functional Metagenomic Profiling of the Microbial Community in the Anoxic Sediment of a Sub-saline Shallow Lake (Laguna de Carrizo, Central Spain).</title>
        <authorList>
            <person name="Ferrer M."/>
            <person name="Guazzaroni M.E."/>
            <person name="Richter M."/>
            <person name="Garcia-Salamanca A."/>
            <person name="Yarza P."/>
            <person name="Suarez-Suarez A."/>
            <person name="Solano J."/>
            <person name="Alcaide M."/>
            <person name="van Dillewijn P."/>
            <person name="Molina-Henares M.A."/>
            <person name="Lopez-Cortes N."/>
            <person name="Al-Ramahi Y."/>
            <person name="Guerrero C."/>
            <person name="Acosta A."/>
            <person name="de Eugenio L.I."/>
            <person name="Martinez V."/>
            <person name="Marques S."/>
            <person name="Rojo F."/>
            <person name="Santero E."/>
            <person name="Genilloud O."/>
            <person name="Perez-Perez J."/>
            <person name="Rossello-Mora R."/>
            <person name="Ramos J.L."/>
        </authorList>
    </citation>
    <scope>NUCLEOTIDE SEQUENCE</scope>
</reference>
<gene>
    <name evidence="1" type="ORF">LDC_0662</name>
</gene>
<proteinExistence type="predicted"/>
<evidence type="ECO:0000313" key="1">
    <source>
        <dbReference type="EMBL" id="EFK97300.1"/>
    </source>
</evidence>
<dbReference type="AlphaFoldDB" id="D9PGL5"/>
<dbReference type="Gene3D" id="3.30.420.10">
    <property type="entry name" value="Ribonuclease H-like superfamily/Ribonuclease H"/>
    <property type="match status" value="1"/>
</dbReference>
<dbReference type="EMBL" id="ADZX01000269">
    <property type="protein sequence ID" value="EFK97300.1"/>
    <property type="molecule type" value="Genomic_DNA"/>
</dbReference>
<dbReference type="GO" id="GO:0003676">
    <property type="term" value="F:nucleic acid binding"/>
    <property type="evidence" value="ECO:0007669"/>
    <property type="project" value="InterPro"/>
</dbReference>
<reference evidence="1" key="1">
    <citation type="submission" date="2010-07" db="EMBL/GenBank/DDBJ databases">
        <authorList>
            <consortium name="CONSOLIDER consortium CSD2007-00005"/>
            <person name="Guazzaroni M.-E."/>
            <person name="Richter M."/>
            <person name="Garcia-Salamanca A."/>
            <person name="Yarza P."/>
            <person name="Ferrer M."/>
        </authorList>
    </citation>
    <scope>NUCLEOTIDE SEQUENCE</scope>
</reference>
<organism evidence="1">
    <name type="scientific">sediment metagenome</name>
    <dbReference type="NCBI Taxonomy" id="749907"/>
    <lineage>
        <taxon>unclassified sequences</taxon>
        <taxon>metagenomes</taxon>
        <taxon>ecological metagenomes</taxon>
    </lineage>
</organism>
<dbReference type="GO" id="GO:0004519">
    <property type="term" value="F:endonuclease activity"/>
    <property type="evidence" value="ECO:0007669"/>
    <property type="project" value="InterPro"/>
</dbReference>
<dbReference type="InterPro" id="IPR036397">
    <property type="entry name" value="RNaseH_sf"/>
</dbReference>
<protein>
    <submittedName>
        <fullName evidence="1">Uncharacterized protein</fullName>
    </submittedName>
</protein>
<comment type="caution">
    <text evidence="1">The sequence shown here is derived from an EMBL/GenBank/DDBJ whole genome shotgun (WGS) entry which is preliminary data.</text>
</comment>
<name>D9PGL5_9ZZZZ</name>
<accession>D9PGL5</accession>
<sequence>MQDIKQLANGYGVSVEKIKRNETKVGDYEISIPRDFLVQEIDTIFETQKILGNTIATEALKKSYKDIAFFVRPMQSIEHMVGNCTYFVNEKRAPKCSISAERFVAIGKFFNTVIIDNFSKEQKIVELKDIDELIDFAITKEKLEYKHLRKFLGLNENQIFKGLTYKSKPKKPKKGEELVIEEWEFDKTEAEKKVWISLKGHAKLKNALSDEFDAFISDIDKADEVIKILTYYKDQMQKRDKLLKIIDNDLVEKLYSLSFQDFNNLSIKAIRTIYNLMRENTIRYDEALIYSLENNMLPKLQNQKSEFLPPLKDTDIAILNPTVLRAFAQFRKVANALVKKYGAFDKVHFELAREVNTKDQIKRIKDSQYKNEKERKEVAEWLNENFSGQEIKPNKKIFSKKDYTMTKMEDVHTQVSR</sequence>
<dbReference type="InterPro" id="IPR028629">
    <property type="entry name" value="Cas9"/>
</dbReference>